<reference evidence="2 3" key="1">
    <citation type="submission" date="2014-03" db="EMBL/GenBank/DDBJ databases">
        <title>Draft genome of the hookworm Oesophagostomum dentatum.</title>
        <authorList>
            <person name="Mitreva M."/>
        </authorList>
    </citation>
    <scope>NUCLEOTIDE SEQUENCE [LARGE SCALE GENOMIC DNA]</scope>
    <source>
        <strain evidence="2 3">OD-Hann</strain>
    </source>
</reference>
<protein>
    <submittedName>
        <fullName evidence="2">Uncharacterized protein</fullName>
    </submittedName>
</protein>
<evidence type="ECO:0000313" key="3">
    <source>
        <dbReference type="Proteomes" id="UP000053660"/>
    </source>
</evidence>
<proteinExistence type="predicted"/>
<dbReference type="AlphaFoldDB" id="A0A0B1T8X2"/>
<evidence type="ECO:0000313" key="2">
    <source>
        <dbReference type="EMBL" id="KHJ93659.1"/>
    </source>
</evidence>
<dbReference type="Proteomes" id="UP000053660">
    <property type="component" value="Unassembled WGS sequence"/>
</dbReference>
<sequence>MYSMSGSELNEERSLIGASSKTLIKTEENPISGTRETRSEDENIELVEPDIYVENENPDLYPIVNENWDPIKVLVLERDWGNLPRTSKPRPGERARVQNDYVNDDEFWKSASSPDSAMKGTEIKIITV</sequence>
<feature type="region of interest" description="Disordered" evidence="1">
    <location>
        <begin position="1"/>
        <end position="42"/>
    </location>
</feature>
<dbReference type="EMBL" id="KN550665">
    <property type="protein sequence ID" value="KHJ93659.1"/>
    <property type="molecule type" value="Genomic_DNA"/>
</dbReference>
<feature type="compositionally biased region" description="Polar residues" evidence="1">
    <location>
        <begin position="17"/>
        <end position="34"/>
    </location>
</feature>
<accession>A0A0B1T8X2</accession>
<evidence type="ECO:0000256" key="1">
    <source>
        <dbReference type="SAM" id="MobiDB-lite"/>
    </source>
</evidence>
<keyword evidence="3" id="KW-1185">Reference proteome</keyword>
<name>A0A0B1T8X2_OESDE</name>
<gene>
    <name evidence="2" type="ORF">OESDEN_06428</name>
</gene>
<organism evidence="2 3">
    <name type="scientific">Oesophagostomum dentatum</name>
    <name type="common">Nodular worm</name>
    <dbReference type="NCBI Taxonomy" id="61180"/>
    <lineage>
        <taxon>Eukaryota</taxon>
        <taxon>Metazoa</taxon>
        <taxon>Ecdysozoa</taxon>
        <taxon>Nematoda</taxon>
        <taxon>Chromadorea</taxon>
        <taxon>Rhabditida</taxon>
        <taxon>Rhabditina</taxon>
        <taxon>Rhabditomorpha</taxon>
        <taxon>Strongyloidea</taxon>
        <taxon>Strongylidae</taxon>
        <taxon>Oesophagostomum</taxon>
    </lineage>
</organism>